<dbReference type="GeneID" id="103123591"/>
<proteinExistence type="predicted"/>
<name>A0ABM3XA45_ERIEU</name>
<feature type="region of interest" description="Disordered" evidence="1">
    <location>
        <begin position="435"/>
        <end position="481"/>
    </location>
</feature>
<feature type="compositionally biased region" description="Polar residues" evidence="1">
    <location>
        <begin position="664"/>
        <end position="675"/>
    </location>
</feature>
<feature type="compositionally biased region" description="Basic and acidic residues" evidence="1">
    <location>
        <begin position="110"/>
        <end position="119"/>
    </location>
</feature>
<evidence type="ECO:0000313" key="3">
    <source>
        <dbReference type="RefSeq" id="XP_060045685.1"/>
    </source>
</evidence>
<organism evidence="2 3">
    <name type="scientific">Erinaceus europaeus</name>
    <name type="common">Western European hedgehog</name>
    <dbReference type="NCBI Taxonomy" id="9365"/>
    <lineage>
        <taxon>Eukaryota</taxon>
        <taxon>Metazoa</taxon>
        <taxon>Chordata</taxon>
        <taxon>Craniata</taxon>
        <taxon>Vertebrata</taxon>
        <taxon>Euteleostomi</taxon>
        <taxon>Mammalia</taxon>
        <taxon>Eutheria</taxon>
        <taxon>Laurasiatheria</taxon>
        <taxon>Eulipotyphla</taxon>
        <taxon>Erinaceidae</taxon>
        <taxon>Erinaceinae</taxon>
        <taxon>Erinaceus</taxon>
    </lineage>
</organism>
<protein>
    <submittedName>
        <fullName evidence="3">Protein BNIP5 isoform X1</fullName>
    </submittedName>
</protein>
<dbReference type="PANTHER" id="PTHR22435:SF0">
    <property type="entry name" value="PROTEIN BNIP5"/>
    <property type="match status" value="1"/>
</dbReference>
<accession>A0ABM3XA45</accession>
<feature type="region of interest" description="Disordered" evidence="1">
    <location>
        <begin position="366"/>
        <end position="408"/>
    </location>
</feature>
<dbReference type="Proteomes" id="UP001652624">
    <property type="component" value="Chromosome 4"/>
</dbReference>
<reference evidence="3" key="1">
    <citation type="submission" date="2025-08" db="UniProtKB">
        <authorList>
            <consortium name="RefSeq"/>
        </authorList>
    </citation>
    <scope>IDENTIFICATION</scope>
</reference>
<dbReference type="Pfam" id="PF15661">
    <property type="entry name" value="CF222"/>
    <property type="match status" value="2"/>
</dbReference>
<feature type="region of interest" description="Disordered" evidence="1">
    <location>
        <begin position="654"/>
        <end position="675"/>
    </location>
</feature>
<feature type="region of interest" description="Disordered" evidence="1">
    <location>
        <begin position="1"/>
        <end position="77"/>
    </location>
</feature>
<dbReference type="PANTHER" id="PTHR22435">
    <property type="entry name" value="CHROMOSOME 6 OPEN READING FRAME 222"/>
    <property type="match status" value="1"/>
</dbReference>
<feature type="compositionally biased region" description="Polar residues" evidence="1">
    <location>
        <begin position="34"/>
        <end position="63"/>
    </location>
</feature>
<feature type="compositionally biased region" description="Basic residues" evidence="1">
    <location>
        <begin position="143"/>
        <end position="162"/>
    </location>
</feature>
<feature type="compositionally biased region" description="Basic and acidic residues" evidence="1">
    <location>
        <begin position="654"/>
        <end position="663"/>
    </location>
</feature>
<evidence type="ECO:0000313" key="2">
    <source>
        <dbReference type="Proteomes" id="UP001652624"/>
    </source>
</evidence>
<keyword evidence="2" id="KW-1185">Reference proteome</keyword>
<feature type="region of interest" description="Disordered" evidence="1">
    <location>
        <begin position="306"/>
        <end position="343"/>
    </location>
</feature>
<dbReference type="InterPro" id="IPR031362">
    <property type="entry name" value="BNIP5"/>
</dbReference>
<evidence type="ECO:0000256" key="1">
    <source>
        <dbReference type="SAM" id="MobiDB-lite"/>
    </source>
</evidence>
<dbReference type="RefSeq" id="XP_060045685.1">
    <property type="nucleotide sequence ID" value="XM_060189702.1"/>
</dbReference>
<gene>
    <name evidence="3" type="primary">BNIP5</name>
</gene>
<sequence>MSMKMSDFHGLSAMELPQGPRKPPSVKRTKSLDRSQNPKMDPESQNSPWISLPVTSSSRNNGVHGSETPAGSAEAQDSMAAVLGVEDAKKDKAQKQGWLKTFVNFILKSGPEEPKEKASKKAKVKEGLPQPTETPEAPAQQTPKKKAQDKKISRKKHSHKKHSVEETKEAQDQEAEGQEARLPQTSAASHGKEANMGPACREDFIVQAIVKHFIELADLREKENGPGAAGAASLIPQPEVQETLTIESGELHPSELCSGVRSLEHEEDLPLDKALESEDPLIKMIVDYIKSSGSLYDKEQVLVPQPAAKKKPHEKKTSLKRAFSYKKHNAEEPKRSGAAGAASLESRSLKKHSYLPTCVWGHQASVSSTSDLEEPEVQETLTTDGGGLHPSELCPGAGSQDHKENLTLDKSEDAVIQKIVEILIKIGDDYEKEQAPVSQPEVIPQNPAPATKKKPSEKKTTLKKGFSHKKHGAEEPKKAGAADAISLEARLPRRPSYLPLCVGGHRASVSSTSDLEDTVFQASLPTKGGRVGSSLARCQKPEEGTCQPVGQTIQKLHDLFQEVREELGEQIKQHPSHKRYFREILDSYHQKLVAILHSQETRSTVSGRIPGKAGQFLNLPDNFAGNNSHNVISLMDFAGQYGRRHSCSQFSYKEDQQVRKDNPDQMTASSGSTQDPFSVLSPFLLG</sequence>
<feature type="region of interest" description="Disordered" evidence="1">
    <location>
        <begin position="107"/>
        <end position="195"/>
    </location>
</feature>
<feature type="compositionally biased region" description="Basic residues" evidence="1">
    <location>
        <begin position="451"/>
        <end position="471"/>
    </location>
</feature>